<feature type="transmembrane region" description="Helical" evidence="6">
    <location>
        <begin position="96"/>
        <end position="114"/>
    </location>
</feature>
<dbReference type="CTD" id="25994"/>
<evidence type="ECO:0000256" key="5">
    <source>
        <dbReference type="ARBA" id="ARBA00023136"/>
    </source>
</evidence>
<comment type="subcellular location">
    <subcellularLocation>
        <location evidence="1">Mitochondrion membrane</location>
    </subcellularLocation>
</comment>
<dbReference type="GO" id="GO:0031966">
    <property type="term" value="C:mitochondrial membrane"/>
    <property type="evidence" value="ECO:0007669"/>
    <property type="project" value="UniProtKB-SubCell"/>
</dbReference>
<reference evidence="8" key="1">
    <citation type="submission" date="2025-08" db="UniProtKB">
        <authorList>
            <consortium name="Ensembl"/>
        </authorList>
    </citation>
    <scope>IDENTIFICATION</scope>
</reference>
<dbReference type="Proteomes" id="UP000694546">
    <property type="component" value="Chromosome 8"/>
</dbReference>
<keyword evidence="5 6" id="KW-0472">Membrane</keyword>
<keyword evidence="4" id="KW-0496">Mitochondrion</keyword>
<evidence type="ECO:0000313" key="8">
    <source>
        <dbReference type="Ensembl" id="ENSGMOP00000064574.1"/>
    </source>
</evidence>
<name>A0A8C5CSG1_GADMO</name>
<keyword evidence="9" id="KW-1185">Reference proteome</keyword>
<dbReference type="InterPro" id="IPR050355">
    <property type="entry name" value="RCF1"/>
</dbReference>
<evidence type="ECO:0000313" key="9">
    <source>
        <dbReference type="Proteomes" id="UP000694546"/>
    </source>
</evidence>
<dbReference type="Gene3D" id="6.10.140.1320">
    <property type="match status" value="1"/>
</dbReference>
<keyword evidence="3 6" id="KW-1133">Transmembrane helix</keyword>
<keyword evidence="2 6" id="KW-0812">Transmembrane</keyword>
<evidence type="ECO:0000256" key="4">
    <source>
        <dbReference type="ARBA" id="ARBA00023128"/>
    </source>
</evidence>
<dbReference type="InterPro" id="IPR007667">
    <property type="entry name" value="Hypoxia_induced_domain"/>
</dbReference>
<proteinExistence type="predicted"/>
<dbReference type="KEGG" id="gmh:115548932"/>
<evidence type="ECO:0000259" key="7">
    <source>
        <dbReference type="PROSITE" id="PS51503"/>
    </source>
</evidence>
<feature type="domain" description="HIG1" evidence="7">
    <location>
        <begin position="32"/>
        <end position="123"/>
    </location>
</feature>
<dbReference type="AlphaFoldDB" id="A0A8C5CSG1"/>
<organism evidence="8 9">
    <name type="scientific">Gadus morhua</name>
    <name type="common">Atlantic cod</name>
    <dbReference type="NCBI Taxonomy" id="8049"/>
    <lineage>
        <taxon>Eukaryota</taxon>
        <taxon>Metazoa</taxon>
        <taxon>Chordata</taxon>
        <taxon>Craniata</taxon>
        <taxon>Vertebrata</taxon>
        <taxon>Euteleostomi</taxon>
        <taxon>Actinopterygii</taxon>
        <taxon>Neopterygii</taxon>
        <taxon>Teleostei</taxon>
        <taxon>Neoteleostei</taxon>
        <taxon>Acanthomorphata</taxon>
        <taxon>Zeiogadaria</taxon>
        <taxon>Gadariae</taxon>
        <taxon>Gadiformes</taxon>
        <taxon>Gadoidei</taxon>
        <taxon>Gadidae</taxon>
        <taxon>Gadus</taxon>
    </lineage>
</organism>
<evidence type="ECO:0000256" key="3">
    <source>
        <dbReference type="ARBA" id="ARBA00022989"/>
    </source>
</evidence>
<dbReference type="PANTHER" id="PTHR12297">
    <property type="entry name" value="HYPOXIA-INDUCBILE GENE 1 HIG1 -RELATED"/>
    <property type="match status" value="1"/>
</dbReference>
<dbReference type="GeneTree" id="ENSGT00940000154276"/>
<sequence length="131" mass="14803">MQFSGQKYESHPTFCRRHDYVPKASTYDETETTSGLQCVSASQDHTPPVQSFARVVPNELSQGMAGFFAIVGYRLYKMKSRGDTKMSVHLIHMRVMAQGFVVGAMTIGVIYSMYRDFVVKPREAQKALEPK</sequence>
<dbReference type="Ensembl" id="ENSGMOT00000063875.1">
    <property type="protein sequence ID" value="ENSGMOP00000064574.1"/>
    <property type="gene ID" value="ENSGMOG00000036626.1"/>
</dbReference>
<dbReference type="PANTHER" id="PTHR12297:SF3">
    <property type="entry name" value="HIG1 DOMAIN FAMILY MEMBER 1A"/>
    <property type="match status" value="1"/>
</dbReference>
<accession>A0A8C5CSG1</accession>
<dbReference type="Pfam" id="PF04588">
    <property type="entry name" value="HIG_1_N"/>
    <property type="match status" value="1"/>
</dbReference>
<dbReference type="GO" id="GO:0097250">
    <property type="term" value="P:mitochondrial respirasome assembly"/>
    <property type="evidence" value="ECO:0007669"/>
    <property type="project" value="TreeGrafter"/>
</dbReference>
<reference evidence="8" key="2">
    <citation type="submission" date="2025-09" db="UniProtKB">
        <authorList>
            <consortium name="Ensembl"/>
        </authorList>
    </citation>
    <scope>IDENTIFICATION</scope>
</reference>
<evidence type="ECO:0000256" key="6">
    <source>
        <dbReference type="SAM" id="Phobius"/>
    </source>
</evidence>
<dbReference type="PROSITE" id="PS51503">
    <property type="entry name" value="HIG1"/>
    <property type="match status" value="1"/>
</dbReference>
<protein>
    <recommendedName>
        <fullName evidence="7">HIG1 domain-containing protein</fullName>
    </recommendedName>
</protein>
<evidence type="ECO:0000256" key="2">
    <source>
        <dbReference type="ARBA" id="ARBA00022692"/>
    </source>
</evidence>
<evidence type="ECO:0000256" key="1">
    <source>
        <dbReference type="ARBA" id="ARBA00004325"/>
    </source>
</evidence>